<protein>
    <submittedName>
        <fullName evidence="1">Uncharacterized protein</fullName>
    </submittedName>
</protein>
<gene>
    <name evidence="1" type="ORF">NQ176_g4578</name>
</gene>
<dbReference type="EMBL" id="JANJQO010000508">
    <property type="protein sequence ID" value="KAJ2977079.1"/>
    <property type="molecule type" value="Genomic_DNA"/>
</dbReference>
<name>A0ACC1NF78_9HYPO</name>
<reference evidence="1" key="1">
    <citation type="submission" date="2022-08" db="EMBL/GenBank/DDBJ databases">
        <title>Genome Sequence of Lecanicillium fungicola.</title>
        <authorList>
            <person name="Buettner E."/>
        </authorList>
    </citation>
    <scope>NUCLEOTIDE SEQUENCE</scope>
    <source>
        <strain evidence="1">Babe33</strain>
    </source>
</reference>
<comment type="caution">
    <text evidence="1">The sequence shown here is derived from an EMBL/GenBank/DDBJ whole genome shotgun (WGS) entry which is preliminary data.</text>
</comment>
<keyword evidence="2" id="KW-1185">Reference proteome</keyword>
<evidence type="ECO:0000313" key="2">
    <source>
        <dbReference type="Proteomes" id="UP001143910"/>
    </source>
</evidence>
<proteinExistence type="predicted"/>
<accession>A0ACC1NF78</accession>
<sequence length="117" mass="12225">MFLNQSLLVLVTIATGVMADWGHVSCTPGTFPGPCGGGGCASQPVHRIQLTINGQPCWGPFKTGGCGLLGNGVHDGTSKFECGRNVDVWKTADGCWNLNIDGKHAYCCVSGGCDFTF</sequence>
<evidence type="ECO:0000313" key="1">
    <source>
        <dbReference type="EMBL" id="KAJ2977079.1"/>
    </source>
</evidence>
<dbReference type="Proteomes" id="UP001143910">
    <property type="component" value="Unassembled WGS sequence"/>
</dbReference>
<organism evidence="1 2">
    <name type="scientific">Zarea fungicola</name>
    <dbReference type="NCBI Taxonomy" id="93591"/>
    <lineage>
        <taxon>Eukaryota</taxon>
        <taxon>Fungi</taxon>
        <taxon>Dikarya</taxon>
        <taxon>Ascomycota</taxon>
        <taxon>Pezizomycotina</taxon>
        <taxon>Sordariomycetes</taxon>
        <taxon>Hypocreomycetidae</taxon>
        <taxon>Hypocreales</taxon>
        <taxon>Cordycipitaceae</taxon>
        <taxon>Zarea</taxon>
    </lineage>
</organism>